<proteinExistence type="predicted"/>
<dbReference type="AlphaFoldDB" id="A0A927FF42"/>
<accession>A0A927FF42</accession>
<keyword evidence="3" id="KW-1185">Reference proteome</keyword>
<evidence type="ECO:0000313" key="3">
    <source>
        <dbReference type="Proteomes" id="UP000622317"/>
    </source>
</evidence>
<protein>
    <submittedName>
        <fullName evidence="2">Uncharacterized protein</fullName>
    </submittedName>
</protein>
<feature type="transmembrane region" description="Helical" evidence="1">
    <location>
        <begin position="134"/>
        <end position="153"/>
    </location>
</feature>
<sequence length="164" mass="17788">MSSYTCIHCGETAARNHDCCSSGCDLARRLPRGETDLPATWQLGVALAWGFLIFNQLLFAGMDLLALSRNAPDNAAKFAVASLVAGALVLLANLFFFAISKPKLFSDWQALAISAGIAFVGGYRLGEIFGEHQVLGFLLGNLLMSGWLARGLLRKHPSKKRQNF</sequence>
<organism evidence="2 3">
    <name type="scientific">Pelagicoccus enzymogenes</name>
    <dbReference type="NCBI Taxonomy" id="2773457"/>
    <lineage>
        <taxon>Bacteria</taxon>
        <taxon>Pseudomonadati</taxon>
        <taxon>Verrucomicrobiota</taxon>
        <taxon>Opitutia</taxon>
        <taxon>Puniceicoccales</taxon>
        <taxon>Pelagicoccaceae</taxon>
        <taxon>Pelagicoccus</taxon>
    </lineage>
</organism>
<comment type="caution">
    <text evidence="2">The sequence shown here is derived from an EMBL/GenBank/DDBJ whole genome shotgun (WGS) entry which is preliminary data.</text>
</comment>
<dbReference type="EMBL" id="JACYFG010000061">
    <property type="protein sequence ID" value="MBD5782631.1"/>
    <property type="molecule type" value="Genomic_DNA"/>
</dbReference>
<evidence type="ECO:0000313" key="2">
    <source>
        <dbReference type="EMBL" id="MBD5782631.1"/>
    </source>
</evidence>
<gene>
    <name evidence="2" type="ORF">IEN85_24255</name>
</gene>
<keyword evidence="1" id="KW-1133">Transmembrane helix</keyword>
<dbReference type="RefSeq" id="WP_191619700.1">
    <property type="nucleotide sequence ID" value="NZ_JACYFG010000061.1"/>
</dbReference>
<dbReference type="Proteomes" id="UP000622317">
    <property type="component" value="Unassembled WGS sequence"/>
</dbReference>
<feature type="transmembrane region" description="Helical" evidence="1">
    <location>
        <begin position="46"/>
        <end position="66"/>
    </location>
</feature>
<keyword evidence="1" id="KW-0472">Membrane</keyword>
<reference evidence="2" key="1">
    <citation type="submission" date="2020-09" db="EMBL/GenBank/DDBJ databases">
        <title>Pelagicoccus enzymogenes sp. nov. with an EPS production, isolated from marine sediment.</title>
        <authorList>
            <person name="Feng X."/>
        </authorList>
    </citation>
    <scope>NUCLEOTIDE SEQUENCE</scope>
    <source>
        <strain evidence="2">NFK12</strain>
    </source>
</reference>
<name>A0A927FF42_9BACT</name>
<keyword evidence="1" id="KW-0812">Transmembrane</keyword>
<feature type="transmembrane region" description="Helical" evidence="1">
    <location>
        <begin position="78"/>
        <end position="99"/>
    </location>
</feature>
<evidence type="ECO:0000256" key="1">
    <source>
        <dbReference type="SAM" id="Phobius"/>
    </source>
</evidence>